<dbReference type="Proteomes" id="UP000177167">
    <property type="component" value="Unassembled WGS sequence"/>
</dbReference>
<keyword evidence="5" id="KW-0472">Membrane</keyword>
<comment type="subcellular location">
    <subcellularLocation>
        <location evidence="1">Membrane</location>
        <topology evidence="1">Single-pass membrane protein</topology>
    </subcellularLocation>
</comment>
<evidence type="ECO:0000256" key="1">
    <source>
        <dbReference type="ARBA" id="ARBA00004167"/>
    </source>
</evidence>
<dbReference type="Gene3D" id="3.30.700.10">
    <property type="entry name" value="Glycoprotein, Type 4 Pilin"/>
    <property type="match status" value="1"/>
</dbReference>
<dbReference type="Pfam" id="PF07963">
    <property type="entry name" value="N_methyl"/>
    <property type="match status" value="1"/>
</dbReference>
<name>A0A1F8F935_9BACT</name>
<organism evidence="6 7">
    <name type="scientific">Candidatus Yanofskybacteria bacterium RIFCSPHIGHO2_02_FULL_41_11</name>
    <dbReference type="NCBI Taxonomy" id="1802675"/>
    <lineage>
        <taxon>Bacteria</taxon>
        <taxon>Candidatus Yanofskyibacteriota</taxon>
    </lineage>
</organism>
<evidence type="ECO:0008006" key="8">
    <source>
        <dbReference type="Google" id="ProtNLM"/>
    </source>
</evidence>
<dbReference type="PROSITE" id="PS00409">
    <property type="entry name" value="PROKAR_NTER_METHYL"/>
    <property type="match status" value="1"/>
</dbReference>
<dbReference type="GO" id="GO:0016020">
    <property type="term" value="C:membrane"/>
    <property type="evidence" value="ECO:0007669"/>
    <property type="project" value="UniProtKB-SubCell"/>
</dbReference>
<dbReference type="InterPro" id="IPR045584">
    <property type="entry name" value="Pilin-like"/>
</dbReference>
<dbReference type="GO" id="GO:0015628">
    <property type="term" value="P:protein secretion by the type II secretion system"/>
    <property type="evidence" value="ECO:0007669"/>
    <property type="project" value="InterPro"/>
</dbReference>
<gene>
    <name evidence="6" type="ORF">A3J46_04390</name>
</gene>
<reference evidence="6 7" key="1">
    <citation type="journal article" date="2016" name="Nat. Commun.">
        <title>Thousands of microbial genomes shed light on interconnected biogeochemical processes in an aquifer system.</title>
        <authorList>
            <person name="Anantharaman K."/>
            <person name="Brown C.T."/>
            <person name="Hug L.A."/>
            <person name="Sharon I."/>
            <person name="Castelle C.J."/>
            <person name="Probst A.J."/>
            <person name="Thomas B.C."/>
            <person name="Singh A."/>
            <person name="Wilkins M.J."/>
            <person name="Karaoz U."/>
            <person name="Brodie E.L."/>
            <person name="Williams K.H."/>
            <person name="Hubbard S.S."/>
            <person name="Banfield J.F."/>
        </authorList>
    </citation>
    <scope>NUCLEOTIDE SEQUENCE [LARGE SCALE GENOMIC DNA]</scope>
</reference>
<dbReference type="InterPro" id="IPR012902">
    <property type="entry name" value="N_methyl_site"/>
</dbReference>
<dbReference type="PANTHER" id="PTHR30093:SF44">
    <property type="entry name" value="TYPE II SECRETION SYSTEM CORE PROTEIN G"/>
    <property type="match status" value="1"/>
</dbReference>
<dbReference type="InterPro" id="IPR000983">
    <property type="entry name" value="Bac_GSPG_pilin"/>
</dbReference>
<comment type="caution">
    <text evidence="6">The sequence shown here is derived from an EMBL/GenBank/DDBJ whole genome shotgun (WGS) entry which is preliminary data.</text>
</comment>
<evidence type="ECO:0000313" key="7">
    <source>
        <dbReference type="Proteomes" id="UP000177167"/>
    </source>
</evidence>
<dbReference type="NCBIfam" id="TIGR02532">
    <property type="entry name" value="IV_pilin_GFxxxE"/>
    <property type="match status" value="1"/>
</dbReference>
<dbReference type="GO" id="GO:0015627">
    <property type="term" value="C:type II protein secretion system complex"/>
    <property type="evidence" value="ECO:0007669"/>
    <property type="project" value="InterPro"/>
</dbReference>
<protein>
    <recommendedName>
        <fullName evidence="8">Type II secretion system protein GspG C-terminal domain-containing protein</fullName>
    </recommendedName>
</protein>
<keyword evidence="4" id="KW-1133">Transmembrane helix</keyword>
<evidence type="ECO:0000256" key="2">
    <source>
        <dbReference type="ARBA" id="ARBA00022481"/>
    </source>
</evidence>
<dbReference type="PRINTS" id="PR00813">
    <property type="entry name" value="BCTERIALGSPG"/>
</dbReference>
<evidence type="ECO:0000256" key="4">
    <source>
        <dbReference type="ARBA" id="ARBA00022989"/>
    </source>
</evidence>
<sequence>MKVMSIKFKTPNLSKGFTLVELLVVIAIIGVLSSLVLLQLGTARAKARDAKRISDINQLRVAIELYLDDNSGVYPTTLTVGSGGTLTPYMSSPTIPTDPVTGNRYFYSYNPATTPIRFHLWSELERPNQGAFRSDADINSSSWTSATGHPTGSNFDASPASTEACTEAYAAGAARDCVYDAGQI</sequence>
<proteinExistence type="predicted"/>
<evidence type="ECO:0000256" key="3">
    <source>
        <dbReference type="ARBA" id="ARBA00022692"/>
    </source>
</evidence>
<evidence type="ECO:0000313" key="6">
    <source>
        <dbReference type="EMBL" id="OGN08779.1"/>
    </source>
</evidence>
<dbReference type="EMBL" id="MGJP01000053">
    <property type="protein sequence ID" value="OGN08779.1"/>
    <property type="molecule type" value="Genomic_DNA"/>
</dbReference>
<keyword evidence="3" id="KW-0812">Transmembrane</keyword>
<evidence type="ECO:0000256" key="5">
    <source>
        <dbReference type="ARBA" id="ARBA00023136"/>
    </source>
</evidence>
<keyword evidence="2" id="KW-0488">Methylation</keyword>
<dbReference type="PANTHER" id="PTHR30093">
    <property type="entry name" value="GENERAL SECRETION PATHWAY PROTEIN G"/>
    <property type="match status" value="1"/>
</dbReference>
<dbReference type="SUPFAM" id="SSF54523">
    <property type="entry name" value="Pili subunits"/>
    <property type="match status" value="1"/>
</dbReference>
<accession>A0A1F8F935</accession>
<dbReference type="AlphaFoldDB" id="A0A1F8F935"/>